<dbReference type="EMBL" id="ACVC01000158">
    <property type="protein sequence ID" value="EFO62922.1"/>
    <property type="molecule type" value="Genomic_DNA"/>
</dbReference>
<proteinExistence type="predicted"/>
<dbReference type="Proteomes" id="UP000008974">
    <property type="component" value="Unassembled WGS sequence"/>
</dbReference>
<reference evidence="1 2" key="1">
    <citation type="journal article" date="2010" name="BMC Genomics">
        <title>Genome analysis and comparative genomics of a Giardia intestinalis assemblage E isolate.</title>
        <authorList>
            <person name="Jerlstrom-Hultqvist J."/>
            <person name="Franzen O."/>
            <person name="Ankarklev J."/>
            <person name="Xu F."/>
            <person name="Nohynkova E."/>
            <person name="Andersson J.O."/>
            <person name="Svard S.G."/>
            <person name="Andersson B."/>
        </authorList>
    </citation>
    <scope>NUCLEOTIDE SEQUENCE [LARGE SCALE GENOMIC DNA]</scope>
    <source>
        <strain evidence="1 2">P15</strain>
    </source>
</reference>
<comment type="caution">
    <text evidence="1">The sequence shown here is derived from an EMBL/GenBank/DDBJ whole genome shotgun (WGS) entry which is preliminary data.</text>
</comment>
<accession>E1F3Q0</accession>
<protein>
    <recommendedName>
        <fullName evidence="3">SWF/SNF family helicase</fullName>
    </recommendedName>
</protein>
<gene>
    <name evidence="1" type="ORF">GLP15_318</name>
</gene>
<evidence type="ECO:0000313" key="1">
    <source>
        <dbReference type="EMBL" id="EFO62922.1"/>
    </source>
</evidence>
<dbReference type="OrthoDB" id="10255760at2759"/>
<organism evidence="1 2">
    <name type="scientific">Giardia intestinalis (strain P15)</name>
    <name type="common">Giardia lamblia</name>
    <dbReference type="NCBI Taxonomy" id="658858"/>
    <lineage>
        <taxon>Eukaryota</taxon>
        <taxon>Metamonada</taxon>
        <taxon>Diplomonadida</taxon>
        <taxon>Hexamitidae</taxon>
        <taxon>Giardiinae</taxon>
        <taxon>Giardia</taxon>
    </lineage>
</organism>
<dbReference type="AlphaFoldDB" id="E1F3Q0"/>
<sequence length="219" mass="24060">MLHRAALCCPDHTLLWTVCAPADAGLVFLSLAVRSIILQIPYSEVRALSLDSKSAALLRIHLCHGAAVLLWCDSAELLAKEVAEPSKVGGSTSQTEDRAMFSCHVSTGSYVLHSAVVTVGYLHVIVHTSDILLKCPMTEVIEVHETGHPCVIDLCCISKRLILEFARSEDANKCRTLLLGYILLRTLKIDMKDQIKRFYVAPVAQPSVLWAGSLFHNLQ</sequence>
<dbReference type="VEuPathDB" id="GiardiaDB:GLP15_318"/>
<evidence type="ECO:0008006" key="3">
    <source>
        <dbReference type="Google" id="ProtNLM"/>
    </source>
</evidence>
<dbReference type="OMA" id="EDANKCR"/>
<name>E1F3Q0_GIAIA</name>
<evidence type="ECO:0000313" key="2">
    <source>
        <dbReference type="Proteomes" id="UP000008974"/>
    </source>
</evidence>